<organism evidence="1 2">
    <name type="scientific">Loa loa</name>
    <name type="common">Eye worm</name>
    <name type="synonym">Filaria loa</name>
    <dbReference type="NCBI Taxonomy" id="7209"/>
    <lineage>
        <taxon>Eukaryota</taxon>
        <taxon>Metazoa</taxon>
        <taxon>Ecdysozoa</taxon>
        <taxon>Nematoda</taxon>
        <taxon>Chromadorea</taxon>
        <taxon>Rhabditida</taxon>
        <taxon>Spirurina</taxon>
        <taxon>Spiruromorpha</taxon>
        <taxon>Filarioidea</taxon>
        <taxon>Onchocercidae</taxon>
        <taxon>Loa</taxon>
    </lineage>
</organism>
<accession>A0A1I7VYV7</accession>
<protein>
    <submittedName>
        <fullName evidence="2">Secreted protein</fullName>
    </submittedName>
</protein>
<dbReference type="AlphaFoldDB" id="A0A1I7VYV7"/>
<name>A0A1I7VYV7_LOALO</name>
<dbReference type="Proteomes" id="UP000095285">
    <property type="component" value="Unassembled WGS sequence"/>
</dbReference>
<dbReference type="WBParaSite" id="EN70_7728">
    <property type="protein sequence ID" value="EN70_7728"/>
    <property type="gene ID" value="EN70_7728"/>
</dbReference>
<evidence type="ECO:0000313" key="2">
    <source>
        <dbReference type="WBParaSite" id="EN70_7728"/>
    </source>
</evidence>
<evidence type="ECO:0000313" key="1">
    <source>
        <dbReference type="Proteomes" id="UP000095285"/>
    </source>
</evidence>
<reference evidence="2" key="2">
    <citation type="submission" date="2016-11" db="UniProtKB">
        <authorList>
            <consortium name="WormBaseParasite"/>
        </authorList>
    </citation>
    <scope>IDENTIFICATION</scope>
</reference>
<sequence length="67" mass="7151">MKLRAVLAVANVSSQGSHARQSNNSPSQILQLEDNVSASSIQEALVPHRLCHNAAEKRSPCSSHCDA</sequence>
<reference evidence="1" key="1">
    <citation type="submission" date="2012-04" db="EMBL/GenBank/DDBJ databases">
        <title>The Genome Sequence of Loa loa.</title>
        <authorList>
            <consortium name="The Broad Institute Genome Sequencing Platform"/>
            <consortium name="Broad Institute Genome Sequencing Center for Infectious Disease"/>
            <person name="Nutman T.B."/>
            <person name="Fink D.L."/>
            <person name="Russ C."/>
            <person name="Young S."/>
            <person name="Zeng Q."/>
            <person name="Gargeya S."/>
            <person name="Alvarado L."/>
            <person name="Berlin A."/>
            <person name="Chapman S.B."/>
            <person name="Chen Z."/>
            <person name="Freedman E."/>
            <person name="Gellesch M."/>
            <person name="Goldberg J."/>
            <person name="Griggs A."/>
            <person name="Gujja S."/>
            <person name="Heilman E.R."/>
            <person name="Heiman D."/>
            <person name="Howarth C."/>
            <person name="Mehta T."/>
            <person name="Neiman D."/>
            <person name="Pearson M."/>
            <person name="Roberts A."/>
            <person name="Saif S."/>
            <person name="Shea T."/>
            <person name="Shenoy N."/>
            <person name="Sisk P."/>
            <person name="Stolte C."/>
            <person name="Sykes S."/>
            <person name="White J."/>
            <person name="Yandava C."/>
            <person name="Haas B."/>
            <person name="Henn M.R."/>
            <person name="Nusbaum C."/>
            <person name="Birren B."/>
        </authorList>
    </citation>
    <scope>NUCLEOTIDE SEQUENCE [LARGE SCALE GENOMIC DNA]</scope>
</reference>
<proteinExistence type="predicted"/>
<keyword evidence="1" id="KW-1185">Reference proteome</keyword>